<dbReference type="PIRSF" id="PIRSF000498">
    <property type="entry name" value="Riboflavin_syn_A"/>
    <property type="match status" value="1"/>
</dbReference>
<dbReference type="GO" id="GO:0009231">
    <property type="term" value="P:riboflavin biosynthetic process"/>
    <property type="evidence" value="ECO:0007669"/>
    <property type="project" value="TreeGrafter"/>
</dbReference>
<dbReference type="PROSITE" id="PS51177">
    <property type="entry name" value="LUMAZINE_BIND"/>
    <property type="match status" value="2"/>
</dbReference>
<dbReference type="NCBIfam" id="NF009566">
    <property type="entry name" value="PRK13020.1"/>
    <property type="match status" value="1"/>
</dbReference>
<dbReference type="InterPro" id="IPR001783">
    <property type="entry name" value="Lumazine-bd"/>
</dbReference>
<dbReference type="SUPFAM" id="SSF63380">
    <property type="entry name" value="Riboflavin synthase domain-like"/>
    <property type="match status" value="2"/>
</dbReference>
<dbReference type="RefSeq" id="WP_185661758.1">
    <property type="nucleotide sequence ID" value="NZ_CAWPOO010000013.1"/>
</dbReference>
<feature type="repeat" description="Lumazine-binding" evidence="3">
    <location>
        <begin position="1"/>
        <end position="97"/>
    </location>
</feature>
<dbReference type="PANTHER" id="PTHR21098">
    <property type="entry name" value="RIBOFLAVIN SYNTHASE ALPHA CHAIN"/>
    <property type="match status" value="1"/>
</dbReference>
<organism evidence="5 6">
    <name type="scientific">Pelagicoccus albus</name>
    <dbReference type="NCBI Taxonomy" id="415222"/>
    <lineage>
        <taxon>Bacteria</taxon>
        <taxon>Pseudomonadati</taxon>
        <taxon>Verrucomicrobiota</taxon>
        <taxon>Opitutia</taxon>
        <taxon>Puniceicoccales</taxon>
        <taxon>Pelagicoccaceae</taxon>
        <taxon>Pelagicoccus</taxon>
    </lineage>
</organism>
<dbReference type="AlphaFoldDB" id="A0A7X1E9I3"/>
<reference evidence="5 6" key="1">
    <citation type="submission" date="2020-07" db="EMBL/GenBank/DDBJ databases">
        <authorList>
            <person name="Feng X."/>
        </authorList>
    </citation>
    <scope>NUCLEOTIDE SEQUENCE [LARGE SCALE GENOMIC DNA]</scope>
    <source>
        <strain evidence="5 6">JCM23202</strain>
    </source>
</reference>
<dbReference type="CDD" id="cd00402">
    <property type="entry name" value="Riboflavin_synthase_like"/>
    <property type="match status" value="1"/>
</dbReference>
<evidence type="ECO:0000256" key="3">
    <source>
        <dbReference type="PROSITE-ProRule" id="PRU00524"/>
    </source>
</evidence>
<accession>A0A7X1E9I3</accession>
<gene>
    <name evidence="5" type="ORF">H5P27_17710</name>
</gene>
<sequence length="211" mass="23174">MYTGIVTAVFPIEILEERENAATFKIAFDERHLEDLKIGASVSLDGVCMSVVAVEGNLVTFDASIETLRLTNLGTKKQGDLVNVERSAKTGVEIGGHPMSGHVDGTMAVVAVDHPENNCVITLELPPAYRRYVFNKGFIGLNGCSLTVTELDRESGRFKVYLIPETLRQTTYDTSKPGDLINFEIDRQTQIMVDTIHDAVRLALSETTAKL</sequence>
<protein>
    <recommendedName>
        <fullName evidence="2">Riboflavin synthase</fullName>
        <ecNumber evidence="2">2.5.1.9</ecNumber>
    </recommendedName>
</protein>
<keyword evidence="6" id="KW-1185">Reference proteome</keyword>
<dbReference type="Proteomes" id="UP000526501">
    <property type="component" value="Unassembled WGS sequence"/>
</dbReference>
<dbReference type="EC" id="2.5.1.9" evidence="2"/>
<dbReference type="InterPro" id="IPR017938">
    <property type="entry name" value="Riboflavin_synthase-like_b-brl"/>
</dbReference>
<evidence type="ECO:0000259" key="4">
    <source>
        <dbReference type="PROSITE" id="PS51177"/>
    </source>
</evidence>
<comment type="caution">
    <text evidence="5">The sequence shown here is derived from an EMBL/GenBank/DDBJ whole genome shotgun (WGS) entry which is preliminary data.</text>
</comment>
<proteinExistence type="predicted"/>
<feature type="domain" description="Lumazine-binding" evidence="4">
    <location>
        <begin position="98"/>
        <end position="196"/>
    </location>
</feature>
<feature type="repeat" description="Lumazine-binding" evidence="3">
    <location>
        <begin position="98"/>
        <end position="196"/>
    </location>
</feature>
<dbReference type="NCBIfam" id="NF006767">
    <property type="entry name" value="PRK09289.1"/>
    <property type="match status" value="1"/>
</dbReference>
<evidence type="ECO:0000256" key="2">
    <source>
        <dbReference type="NCBIfam" id="TIGR00187"/>
    </source>
</evidence>
<evidence type="ECO:0000313" key="6">
    <source>
        <dbReference type="Proteomes" id="UP000526501"/>
    </source>
</evidence>
<dbReference type="InterPro" id="IPR026017">
    <property type="entry name" value="Lumazine-bd_dom"/>
</dbReference>
<dbReference type="InterPro" id="IPR023366">
    <property type="entry name" value="ATP_synth_asu-like_sf"/>
</dbReference>
<dbReference type="Pfam" id="PF00677">
    <property type="entry name" value="Lum_binding"/>
    <property type="match status" value="2"/>
</dbReference>
<dbReference type="PANTHER" id="PTHR21098:SF0">
    <property type="entry name" value="RIBOFLAVIN SYNTHASE"/>
    <property type="match status" value="1"/>
</dbReference>
<dbReference type="NCBIfam" id="TIGR00187">
    <property type="entry name" value="ribE"/>
    <property type="match status" value="1"/>
</dbReference>
<feature type="domain" description="Lumazine-binding" evidence="4">
    <location>
        <begin position="1"/>
        <end position="97"/>
    </location>
</feature>
<dbReference type="EMBL" id="JACHVC010000013">
    <property type="protein sequence ID" value="MBC2607895.1"/>
    <property type="molecule type" value="Genomic_DNA"/>
</dbReference>
<evidence type="ECO:0000313" key="5">
    <source>
        <dbReference type="EMBL" id="MBC2607895.1"/>
    </source>
</evidence>
<evidence type="ECO:0000256" key="1">
    <source>
        <dbReference type="ARBA" id="ARBA00022737"/>
    </source>
</evidence>
<keyword evidence="1" id="KW-0677">Repeat</keyword>
<name>A0A7X1E9I3_9BACT</name>
<dbReference type="GO" id="GO:0004746">
    <property type="term" value="F:riboflavin synthase activity"/>
    <property type="evidence" value="ECO:0007669"/>
    <property type="project" value="UniProtKB-UniRule"/>
</dbReference>
<dbReference type="Gene3D" id="2.40.30.20">
    <property type="match status" value="2"/>
</dbReference>